<dbReference type="RefSeq" id="WP_101471088.1">
    <property type="nucleotide sequence ID" value="NZ_PJND01000007.1"/>
</dbReference>
<reference evidence="2 4" key="1">
    <citation type="submission" date="2017-12" db="EMBL/GenBank/DDBJ databases">
        <title>Genomic Encyclopedia of Type Strains, Phase III (KMG-III): the genomes of soil and plant-associated and newly described type strains.</title>
        <authorList>
            <person name="Whitman W."/>
        </authorList>
    </citation>
    <scope>NUCLEOTIDE SEQUENCE [LARGE SCALE GENOMIC DNA]</scope>
    <source>
        <strain evidence="2 4">IP-10</strain>
    </source>
</reference>
<evidence type="ECO:0000313" key="3">
    <source>
        <dbReference type="EMBL" id="RLJ35463.1"/>
    </source>
</evidence>
<dbReference type="InterPro" id="IPR056509">
    <property type="entry name" value="Imm33-like"/>
</dbReference>
<evidence type="ECO:0000313" key="4">
    <source>
        <dbReference type="Proteomes" id="UP000233767"/>
    </source>
</evidence>
<organism evidence="3 5">
    <name type="scientific">Flavobacterium lindanitolerans</name>
    <dbReference type="NCBI Taxonomy" id="428988"/>
    <lineage>
        <taxon>Bacteria</taxon>
        <taxon>Pseudomonadati</taxon>
        <taxon>Bacteroidota</taxon>
        <taxon>Flavobacteriia</taxon>
        <taxon>Flavobacteriales</taxon>
        <taxon>Flavobacteriaceae</taxon>
        <taxon>Flavobacterium</taxon>
    </lineage>
</organism>
<dbReference type="AlphaFoldDB" id="A0A497VFF9"/>
<keyword evidence="4" id="KW-1185">Reference proteome</keyword>
<protein>
    <recommendedName>
        <fullName evidence="1">Imm33-like domain-containing protein</fullName>
    </recommendedName>
</protein>
<name>A0A497VFF9_9FLAO</name>
<dbReference type="Pfam" id="PF24719">
    <property type="entry name" value="Imm33-like"/>
    <property type="match status" value="1"/>
</dbReference>
<feature type="domain" description="Imm33-like" evidence="1">
    <location>
        <begin position="9"/>
        <end position="111"/>
    </location>
</feature>
<evidence type="ECO:0000313" key="5">
    <source>
        <dbReference type="Proteomes" id="UP000275027"/>
    </source>
</evidence>
<dbReference type="EMBL" id="PJND01000007">
    <property type="protein sequence ID" value="PKW29035.1"/>
    <property type="molecule type" value="Genomic_DNA"/>
</dbReference>
<proteinExistence type="predicted"/>
<dbReference type="EMBL" id="RCCB01000010">
    <property type="protein sequence ID" value="RLJ35463.1"/>
    <property type="molecule type" value="Genomic_DNA"/>
</dbReference>
<reference evidence="3 5" key="2">
    <citation type="submission" date="2018-10" db="EMBL/GenBank/DDBJ databases">
        <title>Genomic Encyclopedia of Archaeal and Bacterial Type Strains, Phase II (KMG-II): from individual species to whole genera.</title>
        <authorList>
            <person name="Goeker M."/>
        </authorList>
    </citation>
    <scope>NUCLEOTIDE SEQUENCE [LARGE SCALE GENOMIC DNA]</scope>
    <source>
        <strain evidence="3 5">DSM 21886</strain>
    </source>
</reference>
<comment type="caution">
    <text evidence="3">The sequence shown here is derived from an EMBL/GenBank/DDBJ whole genome shotgun (WGS) entry which is preliminary data.</text>
</comment>
<gene>
    <name evidence="2" type="ORF">B0G92_0664</name>
    <name evidence="3" type="ORF">CLV50_0842</name>
</gene>
<dbReference type="Proteomes" id="UP000233767">
    <property type="component" value="Unassembled WGS sequence"/>
</dbReference>
<dbReference type="Proteomes" id="UP000275027">
    <property type="component" value="Unassembled WGS sequence"/>
</dbReference>
<evidence type="ECO:0000259" key="1">
    <source>
        <dbReference type="Pfam" id="PF24719"/>
    </source>
</evidence>
<evidence type="ECO:0000313" key="2">
    <source>
        <dbReference type="EMBL" id="PKW29035.1"/>
    </source>
</evidence>
<sequence>MGNNLENLQREICSNYGLEFQRSDLSLKVGVSLSVKDNQQPIHALRHPKDEHTTGWYIWAGEYSEEEDFFKPLHTVHLDEWCPIIMPYLGFPAGTRVLIAEDGKYVDVWTDPTLLEV</sequence>
<accession>A0A497VFF9</accession>